<keyword evidence="14" id="KW-1185">Reference proteome</keyword>
<dbReference type="EMBL" id="FOLO01000012">
    <property type="protein sequence ID" value="SFC58518.1"/>
    <property type="molecule type" value="Genomic_DNA"/>
</dbReference>
<accession>A0A1I1KIK3</accession>
<feature type="chain" id="PRO_5011509538" evidence="12">
    <location>
        <begin position="24"/>
        <end position="373"/>
    </location>
</feature>
<proteinExistence type="predicted"/>
<dbReference type="CDD" id="cd00342">
    <property type="entry name" value="gram_neg_porins"/>
    <property type="match status" value="1"/>
</dbReference>
<evidence type="ECO:0000256" key="3">
    <source>
        <dbReference type="ARBA" id="ARBA00022448"/>
    </source>
</evidence>
<dbReference type="SUPFAM" id="SSF56935">
    <property type="entry name" value="Porins"/>
    <property type="match status" value="1"/>
</dbReference>
<dbReference type="InterPro" id="IPR050298">
    <property type="entry name" value="Gram-neg_bact_OMP"/>
</dbReference>
<evidence type="ECO:0000256" key="10">
    <source>
        <dbReference type="ARBA" id="ARBA00023237"/>
    </source>
</evidence>
<evidence type="ECO:0000256" key="9">
    <source>
        <dbReference type="ARBA" id="ARBA00023136"/>
    </source>
</evidence>
<keyword evidence="8" id="KW-0626">Porin</keyword>
<evidence type="ECO:0000256" key="2">
    <source>
        <dbReference type="ARBA" id="ARBA00011233"/>
    </source>
</evidence>
<keyword evidence="6 12" id="KW-0732">Signal</keyword>
<dbReference type="GO" id="GO:0015288">
    <property type="term" value="F:porin activity"/>
    <property type="evidence" value="ECO:0007669"/>
    <property type="project" value="UniProtKB-KW"/>
</dbReference>
<dbReference type="PANTHER" id="PTHR34501:SF9">
    <property type="entry name" value="MAJOR OUTER MEMBRANE PROTEIN P.IA"/>
    <property type="match status" value="1"/>
</dbReference>
<reference evidence="13 14" key="1">
    <citation type="submission" date="2016-10" db="EMBL/GenBank/DDBJ databases">
        <authorList>
            <person name="de Groot N.N."/>
        </authorList>
    </citation>
    <scope>NUCLEOTIDE SEQUENCE [LARGE SCALE GENOMIC DNA]</scope>
    <source>
        <strain evidence="13 14">DSM 6059</strain>
    </source>
</reference>
<evidence type="ECO:0000256" key="8">
    <source>
        <dbReference type="ARBA" id="ARBA00023114"/>
    </source>
</evidence>
<dbReference type="AlphaFoldDB" id="A0A1I1KIK3"/>
<evidence type="ECO:0000313" key="13">
    <source>
        <dbReference type="EMBL" id="SFC58518.1"/>
    </source>
</evidence>
<dbReference type="GO" id="GO:0046930">
    <property type="term" value="C:pore complex"/>
    <property type="evidence" value="ECO:0007669"/>
    <property type="project" value="UniProtKB-KW"/>
</dbReference>
<dbReference type="PANTHER" id="PTHR34501">
    <property type="entry name" value="PROTEIN YDDL-RELATED"/>
    <property type="match status" value="1"/>
</dbReference>
<comment type="subcellular location">
    <subcellularLocation>
        <location evidence="1">Cell outer membrane</location>
        <topology evidence="1">Multi-pass membrane protein</topology>
    </subcellularLocation>
</comment>
<keyword evidence="3" id="KW-0813">Transport</keyword>
<organism evidence="13 14">
    <name type="scientific">Pseudoalteromonas denitrificans DSM 6059</name>
    <dbReference type="NCBI Taxonomy" id="1123010"/>
    <lineage>
        <taxon>Bacteria</taxon>
        <taxon>Pseudomonadati</taxon>
        <taxon>Pseudomonadota</taxon>
        <taxon>Gammaproteobacteria</taxon>
        <taxon>Alteromonadales</taxon>
        <taxon>Pseudoalteromonadaceae</taxon>
        <taxon>Pseudoalteromonas</taxon>
    </lineage>
</organism>
<feature type="coiled-coil region" evidence="11">
    <location>
        <begin position="22"/>
        <end position="49"/>
    </location>
</feature>
<keyword evidence="9" id="KW-0472">Membrane</keyword>
<dbReference type="STRING" id="1123010.SAMN02745724_02035"/>
<evidence type="ECO:0000256" key="1">
    <source>
        <dbReference type="ARBA" id="ARBA00004571"/>
    </source>
</evidence>
<keyword evidence="10" id="KW-0998">Cell outer membrane</keyword>
<gene>
    <name evidence="13" type="ORF">SAMN02745724_02035</name>
</gene>
<evidence type="ECO:0000256" key="12">
    <source>
        <dbReference type="SAM" id="SignalP"/>
    </source>
</evidence>
<protein>
    <submittedName>
        <fullName evidence="13">Outer membrane protein (Porin)</fullName>
    </submittedName>
</protein>
<evidence type="ECO:0000256" key="5">
    <source>
        <dbReference type="ARBA" id="ARBA00022692"/>
    </source>
</evidence>
<comment type="subunit">
    <text evidence="2">Homotrimer.</text>
</comment>
<evidence type="ECO:0000313" key="14">
    <source>
        <dbReference type="Proteomes" id="UP000198862"/>
    </source>
</evidence>
<dbReference type="Proteomes" id="UP000198862">
    <property type="component" value="Unassembled WGS sequence"/>
</dbReference>
<dbReference type="Gene3D" id="2.40.160.10">
    <property type="entry name" value="Porin"/>
    <property type="match status" value="1"/>
</dbReference>
<evidence type="ECO:0000256" key="6">
    <source>
        <dbReference type="ARBA" id="ARBA00022729"/>
    </source>
</evidence>
<dbReference type="InterPro" id="IPR033900">
    <property type="entry name" value="Gram_neg_porin_domain"/>
</dbReference>
<evidence type="ECO:0000256" key="7">
    <source>
        <dbReference type="ARBA" id="ARBA00023065"/>
    </source>
</evidence>
<feature type="signal peptide" evidence="12">
    <location>
        <begin position="1"/>
        <end position="23"/>
    </location>
</feature>
<dbReference type="InterPro" id="IPR023614">
    <property type="entry name" value="Porin_dom_sf"/>
</dbReference>
<name>A0A1I1KIK3_9GAMM</name>
<sequence>MQYLKNYFFVFCFLLMFINNCIADERAALSDLKSQLLILEKKIEALEKAQVKKDKIHKLKKLNNSPAKTAESVKLYATLRPTFGYINESNENNWDVKDALSHAGIKAVSKFNGSWSAELQGEWGIDLSNNGDFGKARQVYVALNSPIGRIGIGKQRPTQYLFIAEYVDIFNHGNSPFSYDPESIFFVDNLLTYQLKVQNLTWMAVAQFNGDKGDNNSDLFNLGVSYDYAGLHGAVTYLNEDTNQADIKEGENEIYAASLAYSFENLYLAASYQDKTYKLMNNQFEREGHTFDLSAAYQILSNYKVKLGYFDFSDGYQLSKSQDHSGYNATFEWLPTNALRFHLEYLYRDYDFTDNFSSWSIGFRYDLTRKWSY</sequence>
<keyword evidence="4" id="KW-1134">Transmembrane beta strand</keyword>
<dbReference type="GO" id="GO:0009279">
    <property type="term" value="C:cell outer membrane"/>
    <property type="evidence" value="ECO:0007669"/>
    <property type="project" value="UniProtKB-SubCell"/>
</dbReference>
<dbReference type="GO" id="GO:0006811">
    <property type="term" value="P:monoatomic ion transport"/>
    <property type="evidence" value="ECO:0007669"/>
    <property type="project" value="UniProtKB-KW"/>
</dbReference>
<keyword evidence="5" id="KW-0812">Transmembrane</keyword>
<evidence type="ECO:0000256" key="4">
    <source>
        <dbReference type="ARBA" id="ARBA00022452"/>
    </source>
</evidence>
<keyword evidence="7" id="KW-0406">Ion transport</keyword>
<evidence type="ECO:0000256" key="11">
    <source>
        <dbReference type="SAM" id="Coils"/>
    </source>
</evidence>
<keyword evidence="11" id="KW-0175">Coiled coil</keyword>